<proteinExistence type="predicted"/>
<dbReference type="EMBL" id="NMUH01001758">
    <property type="protein sequence ID" value="MQL95136.1"/>
    <property type="molecule type" value="Genomic_DNA"/>
</dbReference>
<evidence type="ECO:0000256" key="1">
    <source>
        <dbReference type="SAM" id="MobiDB-lite"/>
    </source>
</evidence>
<dbReference type="AlphaFoldDB" id="A0A843VJ47"/>
<dbReference type="OrthoDB" id="786266at2759"/>
<dbReference type="Proteomes" id="UP000652761">
    <property type="component" value="Unassembled WGS sequence"/>
</dbReference>
<protein>
    <submittedName>
        <fullName evidence="2">Uncharacterized protein</fullName>
    </submittedName>
</protein>
<comment type="caution">
    <text evidence="2">The sequence shown here is derived from an EMBL/GenBank/DDBJ whole genome shotgun (WGS) entry which is preliminary data.</text>
</comment>
<feature type="region of interest" description="Disordered" evidence="1">
    <location>
        <begin position="49"/>
        <end position="85"/>
    </location>
</feature>
<keyword evidence="3" id="KW-1185">Reference proteome</keyword>
<accession>A0A843VJ47</accession>
<organism evidence="2 3">
    <name type="scientific">Colocasia esculenta</name>
    <name type="common">Wild taro</name>
    <name type="synonym">Arum esculentum</name>
    <dbReference type="NCBI Taxonomy" id="4460"/>
    <lineage>
        <taxon>Eukaryota</taxon>
        <taxon>Viridiplantae</taxon>
        <taxon>Streptophyta</taxon>
        <taxon>Embryophyta</taxon>
        <taxon>Tracheophyta</taxon>
        <taxon>Spermatophyta</taxon>
        <taxon>Magnoliopsida</taxon>
        <taxon>Liliopsida</taxon>
        <taxon>Araceae</taxon>
        <taxon>Aroideae</taxon>
        <taxon>Colocasieae</taxon>
        <taxon>Colocasia</taxon>
    </lineage>
</organism>
<evidence type="ECO:0000313" key="2">
    <source>
        <dbReference type="EMBL" id="MQL95136.1"/>
    </source>
</evidence>
<evidence type="ECO:0000313" key="3">
    <source>
        <dbReference type="Proteomes" id="UP000652761"/>
    </source>
</evidence>
<feature type="compositionally biased region" description="Basic residues" evidence="1">
    <location>
        <begin position="73"/>
        <end position="83"/>
    </location>
</feature>
<sequence>MMAMELNSADADAKEWVLRNDVDHWSHARFSGQSIEVYRAAYERNIQPIPTFDMPDPPQPSDVLIKPPTTKRLPGRPRKRRIHSRGELICLT</sequence>
<name>A0A843VJ47_COLES</name>
<reference evidence="2" key="1">
    <citation type="submission" date="2017-07" db="EMBL/GenBank/DDBJ databases">
        <title>Taro Niue Genome Assembly and Annotation.</title>
        <authorList>
            <person name="Atibalentja N."/>
            <person name="Keating K."/>
            <person name="Fields C.J."/>
        </authorList>
    </citation>
    <scope>NUCLEOTIDE SEQUENCE</scope>
    <source>
        <strain evidence="2">Niue_2</strain>
        <tissue evidence="2">Leaf</tissue>
    </source>
</reference>
<gene>
    <name evidence="2" type="ORF">Taro_027803</name>
</gene>